<dbReference type="GO" id="GO:0016787">
    <property type="term" value="F:hydrolase activity"/>
    <property type="evidence" value="ECO:0007669"/>
    <property type="project" value="UniProtKB-KW"/>
</dbReference>
<dbReference type="PANTHER" id="PTHR43329">
    <property type="entry name" value="EPOXIDE HYDROLASE"/>
    <property type="match status" value="1"/>
</dbReference>
<evidence type="ECO:0000313" key="4">
    <source>
        <dbReference type="EMBL" id="KAK4137435.1"/>
    </source>
</evidence>
<dbReference type="PRINTS" id="PR00412">
    <property type="entry name" value="EPOXHYDRLASE"/>
</dbReference>
<keyword evidence="5" id="KW-1185">Reference proteome</keyword>
<proteinExistence type="inferred from homology"/>
<feature type="domain" description="AB hydrolase-1" evidence="3">
    <location>
        <begin position="47"/>
        <end position="336"/>
    </location>
</feature>
<reference evidence="4" key="2">
    <citation type="submission" date="2023-05" db="EMBL/GenBank/DDBJ databases">
        <authorList>
            <consortium name="Lawrence Berkeley National Laboratory"/>
            <person name="Steindorff A."/>
            <person name="Hensen N."/>
            <person name="Bonometti L."/>
            <person name="Westerberg I."/>
            <person name="Brannstrom I.O."/>
            <person name="Guillou S."/>
            <person name="Cros-Aarteil S."/>
            <person name="Calhoun S."/>
            <person name="Haridas S."/>
            <person name="Kuo A."/>
            <person name="Mondo S."/>
            <person name="Pangilinan J."/>
            <person name="Riley R."/>
            <person name="Labutti K."/>
            <person name="Andreopoulos B."/>
            <person name="Lipzen A."/>
            <person name="Chen C."/>
            <person name="Yanf M."/>
            <person name="Daum C."/>
            <person name="Ng V."/>
            <person name="Clum A."/>
            <person name="Ohm R."/>
            <person name="Martin F."/>
            <person name="Silar P."/>
            <person name="Natvig D."/>
            <person name="Lalanne C."/>
            <person name="Gautier V."/>
            <person name="Ament-Velasquez S.L."/>
            <person name="Kruys A."/>
            <person name="Hutchinson M.I."/>
            <person name="Powell A.J."/>
            <person name="Barry K."/>
            <person name="Miller A.N."/>
            <person name="Grigoriev I.V."/>
            <person name="Debuchy R."/>
            <person name="Gladieux P."/>
            <person name="Thoren M.H."/>
            <person name="Johannesson H."/>
        </authorList>
    </citation>
    <scope>NUCLEOTIDE SEQUENCE</scope>
    <source>
        <strain evidence="4">CBS 123565</strain>
    </source>
</reference>
<gene>
    <name evidence="4" type="ORF">BT67DRAFT_447246</name>
</gene>
<dbReference type="InterPro" id="IPR029058">
    <property type="entry name" value="AB_hydrolase_fold"/>
</dbReference>
<dbReference type="EMBL" id="MU853402">
    <property type="protein sequence ID" value="KAK4137435.1"/>
    <property type="molecule type" value="Genomic_DNA"/>
</dbReference>
<dbReference type="SUPFAM" id="SSF53474">
    <property type="entry name" value="alpha/beta-Hydrolases"/>
    <property type="match status" value="1"/>
</dbReference>
<dbReference type="Gene3D" id="3.40.50.1820">
    <property type="entry name" value="alpha/beta hydrolase"/>
    <property type="match status" value="1"/>
</dbReference>
<reference evidence="4" key="1">
    <citation type="journal article" date="2023" name="Mol. Phylogenet. Evol.">
        <title>Genome-scale phylogeny and comparative genomics of the fungal order Sordariales.</title>
        <authorList>
            <person name="Hensen N."/>
            <person name="Bonometti L."/>
            <person name="Westerberg I."/>
            <person name="Brannstrom I.O."/>
            <person name="Guillou S."/>
            <person name="Cros-Aarteil S."/>
            <person name="Calhoun S."/>
            <person name="Haridas S."/>
            <person name="Kuo A."/>
            <person name="Mondo S."/>
            <person name="Pangilinan J."/>
            <person name="Riley R."/>
            <person name="LaButti K."/>
            <person name="Andreopoulos B."/>
            <person name="Lipzen A."/>
            <person name="Chen C."/>
            <person name="Yan M."/>
            <person name="Daum C."/>
            <person name="Ng V."/>
            <person name="Clum A."/>
            <person name="Steindorff A."/>
            <person name="Ohm R.A."/>
            <person name="Martin F."/>
            <person name="Silar P."/>
            <person name="Natvig D.O."/>
            <person name="Lalanne C."/>
            <person name="Gautier V."/>
            <person name="Ament-Velasquez S.L."/>
            <person name="Kruys A."/>
            <person name="Hutchinson M.I."/>
            <person name="Powell A.J."/>
            <person name="Barry K."/>
            <person name="Miller A.N."/>
            <person name="Grigoriev I.V."/>
            <person name="Debuchy R."/>
            <person name="Gladieux P."/>
            <person name="Hiltunen Thoren M."/>
            <person name="Johannesson H."/>
        </authorList>
    </citation>
    <scope>NUCLEOTIDE SEQUENCE</scope>
    <source>
        <strain evidence="4">CBS 123565</strain>
    </source>
</reference>
<evidence type="ECO:0000313" key="5">
    <source>
        <dbReference type="Proteomes" id="UP001304895"/>
    </source>
</evidence>
<organism evidence="4 5">
    <name type="scientific">Trichocladium antarcticum</name>
    <dbReference type="NCBI Taxonomy" id="1450529"/>
    <lineage>
        <taxon>Eukaryota</taxon>
        <taxon>Fungi</taxon>
        <taxon>Dikarya</taxon>
        <taxon>Ascomycota</taxon>
        <taxon>Pezizomycotina</taxon>
        <taxon>Sordariomycetes</taxon>
        <taxon>Sordariomycetidae</taxon>
        <taxon>Sordariales</taxon>
        <taxon>Chaetomiaceae</taxon>
        <taxon>Trichocladium</taxon>
    </lineage>
</organism>
<comment type="similarity">
    <text evidence="2">Belongs to the AB hydrolase superfamily. Epoxide hydrolase family.</text>
</comment>
<sequence length="356" mass="39504">MADKLTPTDSRVQHRTLTIPNTTRTYHYLLAEPTTTTTTGRPVATALLIHGFPDLSFGWRYQVPLLLARGLRVVVPDLPGYGRTDAPRELAAYSHKSVVDDLVAVLEAVVGGRGVRAEGGKRALMADVGHGDRGGAVAWRFALWYPQLLRCVFSVCTPFTAPNKVYYSKEQVVARLPNFRYQLQLAGPEVEEKVVGRAGIRNFLAVMYGARGKGGVEMYDSVNGLKLDRMVAGEVGESPLLSKDEMDFYVDEYARNGLRGPLNWYRTDKINYDEERKLIAEKKTRITVPALMIMASRDLALPPAMAAGMDQLCDDLVKKEVNAGHWALWETPAETNQHISEFLDGILKDKPVKASI</sequence>
<dbReference type="Pfam" id="PF12697">
    <property type="entry name" value="Abhydrolase_6"/>
    <property type="match status" value="1"/>
</dbReference>
<evidence type="ECO:0000256" key="2">
    <source>
        <dbReference type="ARBA" id="ARBA00038334"/>
    </source>
</evidence>
<evidence type="ECO:0000259" key="3">
    <source>
        <dbReference type="Pfam" id="PF12697"/>
    </source>
</evidence>
<comment type="caution">
    <text evidence="4">The sequence shown here is derived from an EMBL/GenBank/DDBJ whole genome shotgun (WGS) entry which is preliminary data.</text>
</comment>
<evidence type="ECO:0000256" key="1">
    <source>
        <dbReference type="ARBA" id="ARBA00022801"/>
    </source>
</evidence>
<protein>
    <submittedName>
        <fullName evidence="4">Alpha/beta-hydrolase</fullName>
    </submittedName>
</protein>
<dbReference type="InterPro" id="IPR000639">
    <property type="entry name" value="Epox_hydrolase-like"/>
</dbReference>
<name>A0AAN6ZFN9_9PEZI</name>
<dbReference type="Proteomes" id="UP001304895">
    <property type="component" value="Unassembled WGS sequence"/>
</dbReference>
<dbReference type="AlphaFoldDB" id="A0AAN6ZFN9"/>
<dbReference type="InterPro" id="IPR000073">
    <property type="entry name" value="AB_hydrolase_1"/>
</dbReference>
<keyword evidence="1" id="KW-0378">Hydrolase</keyword>
<accession>A0AAN6ZFN9</accession>